<evidence type="ECO:0000313" key="3">
    <source>
        <dbReference type="EMBL" id="KAF5203054.1"/>
    </source>
</evidence>
<dbReference type="PANTHER" id="PTHR35480">
    <property type="entry name" value="MATERNAL EFFECT EMBRYO ARREST 22"/>
    <property type="match status" value="1"/>
</dbReference>
<evidence type="ECO:0000256" key="2">
    <source>
        <dbReference type="SAM" id="MobiDB-lite"/>
    </source>
</evidence>
<dbReference type="OrthoDB" id="1933275at2759"/>
<name>A0A7J6X048_THATH</name>
<feature type="region of interest" description="Disordered" evidence="2">
    <location>
        <begin position="344"/>
        <end position="402"/>
    </location>
</feature>
<evidence type="ECO:0000256" key="1">
    <source>
        <dbReference type="SAM" id="Coils"/>
    </source>
</evidence>
<organism evidence="3 4">
    <name type="scientific">Thalictrum thalictroides</name>
    <name type="common">Rue-anemone</name>
    <name type="synonym">Anemone thalictroides</name>
    <dbReference type="NCBI Taxonomy" id="46969"/>
    <lineage>
        <taxon>Eukaryota</taxon>
        <taxon>Viridiplantae</taxon>
        <taxon>Streptophyta</taxon>
        <taxon>Embryophyta</taxon>
        <taxon>Tracheophyta</taxon>
        <taxon>Spermatophyta</taxon>
        <taxon>Magnoliopsida</taxon>
        <taxon>Ranunculales</taxon>
        <taxon>Ranunculaceae</taxon>
        <taxon>Thalictroideae</taxon>
        <taxon>Thalictrum</taxon>
    </lineage>
</organism>
<dbReference type="PANTHER" id="PTHR35480:SF1">
    <property type="entry name" value="MATERNAL EFFECT EMBRYO ARREST 22"/>
    <property type="match status" value="1"/>
</dbReference>
<feature type="compositionally biased region" description="Basic and acidic residues" evidence="2">
    <location>
        <begin position="344"/>
        <end position="354"/>
    </location>
</feature>
<keyword evidence="4" id="KW-1185">Reference proteome</keyword>
<dbReference type="EMBL" id="JABWDY010007286">
    <property type="protein sequence ID" value="KAF5203054.1"/>
    <property type="molecule type" value="Genomic_DNA"/>
</dbReference>
<proteinExistence type="predicted"/>
<accession>A0A7J6X048</accession>
<protein>
    <submittedName>
        <fullName evidence="3">Maternal effect embryo arrest</fullName>
    </submittedName>
</protein>
<dbReference type="Proteomes" id="UP000554482">
    <property type="component" value="Unassembled WGS sequence"/>
</dbReference>
<reference evidence="3 4" key="1">
    <citation type="submission" date="2020-06" db="EMBL/GenBank/DDBJ databases">
        <title>Transcriptomic and genomic resources for Thalictrum thalictroides and T. hernandezii: Facilitating candidate gene discovery in an emerging model plant lineage.</title>
        <authorList>
            <person name="Arias T."/>
            <person name="Riano-Pachon D.M."/>
            <person name="Di Stilio V.S."/>
        </authorList>
    </citation>
    <scope>NUCLEOTIDE SEQUENCE [LARGE SCALE GENOMIC DNA]</scope>
    <source>
        <strain evidence="4">cv. WT478/WT964</strain>
        <tissue evidence="3">Leaves</tissue>
    </source>
</reference>
<comment type="caution">
    <text evidence="3">The sequence shown here is derived from an EMBL/GenBank/DDBJ whole genome shotgun (WGS) entry which is preliminary data.</text>
</comment>
<feature type="compositionally biased region" description="Basic and acidic residues" evidence="2">
    <location>
        <begin position="370"/>
        <end position="402"/>
    </location>
</feature>
<gene>
    <name evidence="3" type="ORF">FRX31_007359</name>
</gene>
<evidence type="ECO:0000313" key="4">
    <source>
        <dbReference type="Proteomes" id="UP000554482"/>
    </source>
</evidence>
<feature type="coiled-coil region" evidence="1">
    <location>
        <begin position="38"/>
        <end position="100"/>
    </location>
</feature>
<sequence>MAEEDTFTTNRTCCANCVKLKERGLKLKESRDFLRSALQSVEPKIIELQNEIANLKKAYEVERARADLENEVKERESSARAGLEKEIFNLKSEIASLQQVSTSRHLDDDCEVILLRARVSELDGEIYRLKELPEEQRQKDGVKQKETLKESAVGDGLEKEILKYEEDCFQKSTATIDQGEESEVILLRVRVAEGQAEISRLNDLIDNEKKNVGLEKEKLEADKRKAQEALKIEVEARSKECSVRAGLENEILNLKSEIVLLKEESNTSRDQEEIARLQARLAEADTESNRLKELCNEERKRADSEKKKAKAEMKKAEAKKIETDAKNKESACLENEIKKLKSEMASLQEKKDSREEDGETLPLRSCVSKGEAENKRLNELLVKERKRGDSEKKRAEMEKKKCSDALELVKSERRKAEEEKRLADVERTCAEKCRISLEATRVEANELRAKLVSERSRIEEAHKRAEAEKQMAYREKKRAESEMVKAAEQKKFVKEEKKKLMDEKDCTKNLSQKLEEAGLRIVSLEKEIQEIMSARTKKQNLPVTSEVSRNVGGNLQLLEEQLRLEKMQVKHAKRVSKFEKKRNNLLGQELYRLKQDFSYFCYRLNELDGCFSNGIEGIDVSAKRNNSLKIQSSNETGKFSGKKPFSLYGKSKNEHVKARYTSVDLFDRFRSTVECSTPLSDASGSSTKPISGISSTLESLIGGSVRNKLQNSAICCTSTSLSDRPSVGSQENSLVENLKTGPVVPSESGKLMINENNGLVAESCVRTPLCRDIEDPCLRLNKHDSMKDGGKETGQKRKRLPDELGSVECLCTELPNLPTQIEETVTPPNNVLTLENNMPPPIFSHIKGLNAFGDGRCPTALLLGGIHSRNHRSSKKGKVSEKQNSILEPANKIDVYERAANLQTEITKGGGNFNQIVLQTNCLIETIETSRDTVDTSGINKKAEVSIEKMSREDIMKLLELDDPDDEEKFRMAMEIPLSPTLPEIEMPNMEAFEADAGLISEEGTTCGMTKEINTTVLPGCFSALNVSRDSNKLNFESSGNSHCSMLPRLEGPQSAIEELPSKDVGFDFSADAGNGIWCEVSEANIELETTKEVSRSEMMEAPCTSSKGRIHEKTSKYFFAFANSKDINSIRRIITAQETCLHDSAIVSEKVWMVQYILVALVKEKDLLPEEKACVFFSLLLHNFLVVTSENWRKFAADDMYSCSNSFLTCMKTVMSDAGIRNILLELFCLDTLLTLIESFLIDKRVKVYNNVEPHVQCDSESITLLDGTRILLSSEAATTDKLVAGSFILASICATTGHIGFICEASYKFLQAHRSDSYLTLTVLHVFASLCGDKYFTLNSHSLIMAVVKSLVTFLEKGTVAIDATCGSYIWLGSEGRLTFSPCAQCLFSKAVLSVDEVLILLLEKLQFCDGIEPDFHASFSINKNLRLDTFQSDYVDGSISQHLNDIFSLVELLAYYMDWEWTCSKIIPQLIKIVESCVSEKVSTAVILLIGQLGRYVSLILFVMLSHLVLMI</sequence>
<keyword evidence="1" id="KW-0175">Coiled coil</keyword>